<dbReference type="GO" id="GO:0008045">
    <property type="term" value="P:motor neuron axon guidance"/>
    <property type="evidence" value="ECO:0007669"/>
    <property type="project" value="TreeGrafter"/>
</dbReference>
<evidence type="ECO:0000259" key="2">
    <source>
        <dbReference type="PROSITE" id="PS50835"/>
    </source>
</evidence>
<keyword evidence="1" id="KW-1133">Transmembrane helix</keyword>
<dbReference type="VEuPathDB" id="VectorBase:AFUN2_008233"/>
<organism evidence="3">
    <name type="scientific">Anopheles funestus</name>
    <name type="common">African malaria mosquito</name>
    <dbReference type="NCBI Taxonomy" id="62324"/>
    <lineage>
        <taxon>Eukaryota</taxon>
        <taxon>Metazoa</taxon>
        <taxon>Ecdysozoa</taxon>
        <taxon>Arthropoda</taxon>
        <taxon>Hexapoda</taxon>
        <taxon>Insecta</taxon>
        <taxon>Pterygota</taxon>
        <taxon>Neoptera</taxon>
        <taxon>Endopterygota</taxon>
        <taxon>Diptera</taxon>
        <taxon>Nematocera</taxon>
        <taxon>Culicoidea</taxon>
        <taxon>Culicidae</taxon>
        <taxon>Anophelinae</taxon>
        <taxon>Anopheles</taxon>
    </lineage>
</organism>
<accession>A0A4Y0BIA5</accession>
<proteinExistence type="predicted"/>
<dbReference type="SUPFAM" id="SSF48726">
    <property type="entry name" value="Immunoglobulin"/>
    <property type="match status" value="1"/>
</dbReference>
<reference evidence="3" key="1">
    <citation type="submission" date="2020-05" db="UniProtKB">
        <authorList>
            <consortium name="EnsemblMetazoa"/>
        </authorList>
    </citation>
    <scope>IDENTIFICATION</scope>
    <source>
        <strain evidence="3">FUMOZ</strain>
    </source>
</reference>
<dbReference type="STRING" id="62324.A0A4Y0BIA5"/>
<keyword evidence="1" id="KW-0812">Transmembrane</keyword>
<dbReference type="Gene3D" id="2.60.40.10">
    <property type="entry name" value="Immunoglobulins"/>
    <property type="match status" value="2"/>
</dbReference>
<keyword evidence="1" id="KW-0472">Membrane</keyword>
<dbReference type="InterPro" id="IPR013783">
    <property type="entry name" value="Ig-like_fold"/>
</dbReference>
<dbReference type="InterPro" id="IPR007110">
    <property type="entry name" value="Ig-like_dom"/>
</dbReference>
<protein>
    <submittedName>
        <fullName evidence="3">Ig-like domain-containing protein</fullName>
    </submittedName>
</protein>
<dbReference type="PANTHER" id="PTHR21261:SF8">
    <property type="entry name" value="BEATEN PATH IA, ISOFORM B-RELATED"/>
    <property type="match status" value="1"/>
</dbReference>
<dbReference type="InterPro" id="IPR036179">
    <property type="entry name" value="Ig-like_dom_sf"/>
</dbReference>
<dbReference type="EnsemblMetazoa" id="AFUN020107-RA">
    <property type="protein sequence ID" value="AFUN020107-PA"/>
    <property type="gene ID" value="AFUN020107"/>
</dbReference>
<feature type="domain" description="Ig-like" evidence="2">
    <location>
        <begin position="55"/>
        <end position="182"/>
    </location>
</feature>
<name>A0A4Y0BIA5_ANOFN</name>
<dbReference type="PROSITE" id="PS50835">
    <property type="entry name" value="IG_LIKE"/>
    <property type="match status" value="1"/>
</dbReference>
<dbReference type="FunFam" id="2.60.40.10:FF:000437">
    <property type="entry name" value="Beat-IIIc, isoform A"/>
    <property type="match status" value="1"/>
</dbReference>
<dbReference type="VEuPathDB" id="VectorBase:AFUN020107"/>
<sequence>MCKCETKATTVQASVRNTNPETDQKSFSTFGKRRRVRELARREESPLLPTMGTLPSVMDLRLPILWLLLAAELSVGLRNVRVTVPTAVRKGDPVHLYCEYELEDNERLYSIKWYKGKREFYRYTPQVHPSVQVFSTVSGIDVERSLSNESHVAMKAVETNYSGKYSCEVSADAPSFHTIIVSGDMEVIEPPIEQPSVTGVQARYRPGDILRANCTSHNSKPAANLTWTINDVPIPSQYVKLYRPIKDTFTGLETSIVGVNFMVAHEHFVKGKLKLKCSASIHQLYHETIELLVPEDRPRILATGVSASGHSISLYQGTVHETELTDQNDAYLTVNGYKADKSSPLASSSGILQIDSYVKVCWVTFYICIICTVMVYSIRYLMVT</sequence>
<dbReference type="PANTHER" id="PTHR21261">
    <property type="entry name" value="BEAT PROTEIN"/>
    <property type="match status" value="1"/>
</dbReference>
<evidence type="ECO:0000256" key="1">
    <source>
        <dbReference type="SAM" id="Phobius"/>
    </source>
</evidence>
<evidence type="ECO:0000313" key="3">
    <source>
        <dbReference type="EnsemblMetazoa" id="AFUN020107-PA"/>
    </source>
</evidence>
<feature type="transmembrane region" description="Helical" evidence="1">
    <location>
        <begin position="362"/>
        <end position="382"/>
    </location>
</feature>
<dbReference type="AlphaFoldDB" id="A0A4Y0BIA5"/>